<organism evidence="12 13">
    <name type="scientific">Araneus ventricosus</name>
    <name type="common">Orbweaver spider</name>
    <name type="synonym">Epeira ventricosa</name>
    <dbReference type="NCBI Taxonomy" id="182803"/>
    <lineage>
        <taxon>Eukaryota</taxon>
        <taxon>Metazoa</taxon>
        <taxon>Ecdysozoa</taxon>
        <taxon>Arthropoda</taxon>
        <taxon>Chelicerata</taxon>
        <taxon>Arachnida</taxon>
        <taxon>Araneae</taxon>
        <taxon>Araneomorphae</taxon>
        <taxon>Entelegynae</taxon>
        <taxon>Araneoidea</taxon>
        <taxon>Araneidae</taxon>
        <taxon>Araneus</taxon>
    </lineage>
</organism>
<keyword evidence="10" id="KW-0472">Membrane</keyword>
<dbReference type="PRINTS" id="PR00757">
    <property type="entry name" value="AMINEOXDASEF"/>
</dbReference>
<protein>
    <recommendedName>
        <fullName evidence="10">Amine oxidase</fullName>
        <ecNumber evidence="10">1.4.3.-</ecNumber>
    </recommendedName>
</protein>
<evidence type="ECO:0000256" key="8">
    <source>
        <dbReference type="ARBA" id="ARBA00049430"/>
    </source>
</evidence>
<evidence type="ECO:0000256" key="4">
    <source>
        <dbReference type="ARBA" id="ARBA00023002"/>
    </source>
</evidence>
<dbReference type="Pfam" id="PF01593">
    <property type="entry name" value="Amino_oxidase"/>
    <property type="match status" value="1"/>
</dbReference>
<dbReference type="GO" id="GO:0050660">
    <property type="term" value="F:flavin adenine dinucleotide binding"/>
    <property type="evidence" value="ECO:0007669"/>
    <property type="project" value="TreeGrafter"/>
</dbReference>
<dbReference type="SUPFAM" id="SSF54373">
    <property type="entry name" value="FAD-linked reductases, C-terminal domain"/>
    <property type="match status" value="1"/>
</dbReference>
<dbReference type="GO" id="GO:0008131">
    <property type="term" value="F:primary methylamine oxidase activity"/>
    <property type="evidence" value="ECO:0007669"/>
    <property type="project" value="TreeGrafter"/>
</dbReference>
<dbReference type="PANTHER" id="PTHR43563">
    <property type="entry name" value="AMINE OXIDASE"/>
    <property type="match status" value="1"/>
</dbReference>
<evidence type="ECO:0000256" key="3">
    <source>
        <dbReference type="ARBA" id="ARBA00005995"/>
    </source>
</evidence>
<keyword evidence="13" id="KW-1185">Reference proteome</keyword>
<feature type="binding site" evidence="9">
    <location>
        <position position="160"/>
    </location>
    <ligand>
        <name>FAD</name>
        <dbReference type="ChEBI" id="CHEBI:57692"/>
    </ligand>
</feature>
<dbReference type="Proteomes" id="UP000499080">
    <property type="component" value="Unassembled WGS sequence"/>
</dbReference>
<keyword evidence="10" id="KW-0285">Flavoprotein</keyword>
<comment type="caution">
    <text evidence="12">The sequence shown here is derived from an EMBL/GenBank/DDBJ whole genome shotgun (WGS) entry which is preliminary data.</text>
</comment>
<dbReference type="InterPro" id="IPR002937">
    <property type="entry name" value="Amino_oxidase"/>
</dbReference>
<comment type="similarity">
    <text evidence="3 10">Belongs to the flavin monoamine oxidase family.</text>
</comment>
<evidence type="ECO:0000313" key="12">
    <source>
        <dbReference type="EMBL" id="GBN18628.1"/>
    </source>
</evidence>
<dbReference type="EMBL" id="BGPR01006397">
    <property type="protein sequence ID" value="GBN18628.1"/>
    <property type="molecule type" value="Genomic_DNA"/>
</dbReference>
<evidence type="ECO:0000256" key="10">
    <source>
        <dbReference type="RuleBase" id="RU362067"/>
    </source>
</evidence>
<comment type="catalytic activity">
    <reaction evidence="7">
        <text>benzylamine + O2 + H2O = benzaldehyde + H2O2 + NH4(+)</text>
        <dbReference type="Rhea" id="RHEA:59424"/>
        <dbReference type="ChEBI" id="CHEBI:15377"/>
        <dbReference type="ChEBI" id="CHEBI:15379"/>
        <dbReference type="ChEBI" id="CHEBI:16240"/>
        <dbReference type="ChEBI" id="CHEBI:17169"/>
        <dbReference type="ChEBI" id="CHEBI:28938"/>
        <dbReference type="ChEBI" id="CHEBI:225238"/>
    </reaction>
    <physiologicalReaction direction="left-to-right" evidence="7">
        <dbReference type="Rhea" id="RHEA:59425"/>
    </physiologicalReaction>
</comment>
<dbReference type="Gene3D" id="3.50.50.60">
    <property type="entry name" value="FAD/NAD(P)-binding domain"/>
    <property type="match status" value="1"/>
</dbReference>
<feature type="binding site" evidence="9">
    <location>
        <position position="354"/>
    </location>
    <ligand>
        <name>FAD</name>
        <dbReference type="ChEBI" id="CHEBI:57692"/>
    </ligand>
</feature>
<dbReference type="GO" id="GO:0005741">
    <property type="term" value="C:mitochondrial outer membrane"/>
    <property type="evidence" value="ECO:0007669"/>
    <property type="project" value="UniProtKB-SubCell"/>
</dbReference>
<comment type="catalytic activity">
    <reaction evidence="8">
        <text>N-acetylputrescine + O2 + H2O = 4-acetamidobutanal + H2O2 + NH4(+)</text>
        <dbReference type="Rhea" id="RHEA:70283"/>
        <dbReference type="ChEBI" id="CHEBI:7386"/>
        <dbReference type="ChEBI" id="CHEBI:15377"/>
        <dbReference type="ChEBI" id="CHEBI:15379"/>
        <dbReference type="ChEBI" id="CHEBI:16240"/>
        <dbReference type="ChEBI" id="CHEBI:28938"/>
        <dbReference type="ChEBI" id="CHEBI:58263"/>
    </reaction>
    <physiologicalReaction direction="left-to-right" evidence="8">
        <dbReference type="Rhea" id="RHEA:70284"/>
    </physiologicalReaction>
</comment>
<comment type="cofactor">
    <cofactor evidence="1 10">
        <name>FAD</name>
        <dbReference type="ChEBI" id="CHEBI:57692"/>
    </cofactor>
</comment>
<dbReference type="InterPro" id="IPR036188">
    <property type="entry name" value="FAD/NAD-bd_sf"/>
</dbReference>
<evidence type="ECO:0000256" key="1">
    <source>
        <dbReference type="ARBA" id="ARBA00001974"/>
    </source>
</evidence>
<name>A0A4Y2LV04_ARAVE</name>
<comment type="function">
    <text evidence="5">Catalyzes the oxidative deamination of primary and some secondary amines such as neurotransmitters, and exogenous amines including the tertiary amine, neurotoxin 1-methyl-4-phenyl-1,2,3,6-tetrahydropyridine (MPTP), with concomitant reduction of oxygen to hydrogen peroxide and participates in the metabolism of neuroactive and vasoactive amines in the central nervous system and peripheral tissues. Preferentially degrades benzylamine and phenylethylamine.</text>
</comment>
<dbReference type="EC" id="1.4.3.-" evidence="10"/>
<evidence type="ECO:0000259" key="11">
    <source>
        <dbReference type="Pfam" id="PF01593"/>
    </source>
</evidence>
<gene>
    <name evidence="12" type="primary">mao_3</name>
    <name evidence="12" type="ORF">AVEN_227923_1</name>
</gene>
<comment type="subcellular location">
    <subcellularLocation>
        <location evidence="2">Mitochondrion outer membrane</location>
        <topology evidence="2">Single-pass type IV membrane protein</topology>
        <orientation evidence="2">Cytoplasmic side</orientation>
    </subcellularLocation>
</comment>
<feature type="transmembrane region" description="Helical" evidence="10">
    <location>
        <begin position="418"/>
        <end position="437"/>
    </location>
</feature>
<keyword evidence="10" id="KW-0274">FAD</keyword>
<dbReference type="AlphaFoldDB" id="A0A4Y2LV04"/>
<evidence type="ECO:0000313" key="13">
    <source>
        <dbReference type="Proteomes" id="UP000499080"/>
    </source>
</evidence>
<evidence type="ECO:0000256" key="9">
    <source>
        <dbReference type="PIRSR" id="PIRSR601613-1"/>
    </source>
</evidence>
<comment type="catalytic activity">
    <reaction evidence="6">
        <text>a secondary aliphatic amine + O2 + H2O = a primary amine + an aldehyde + H2O2</text>
        <dbReference type="Rhea" id="RHEA:26414"/>
        <dbReference type="ChEBI" id="CHEBI:15377"/>
        <dbReference type="ChEBI" id="CHEBI:15379"/>
        <dbReference type="ChEBI" id="CHEBI:16240"/>
        <dbReference type="ChEBI" id="CHEBI:17478"/>
        <dbReference type="ChEBI" id="CHEBI:58855"/>
        <dbReference type="ChEBI" id="CHEBI:65296"/>
        <dbReference type="EC" id="1.4.3.4"/>
    </reaction>
</comment>
<evidence type="ECO:0000256" key="2">
    <source>
        <dbReference type="ARBA" id="ARBA00004362"/>
    </source>
</evidence>
<dbReference type="InterPro" id="IPR050703">
    <property type="entry name" value="Flavin_MAO"/>
</dbReference>
<sequence>MAPYRDVALTKWGSRDRKFVLTTSYGMHARYFNKMKNSDLSVTCKVHLRSSEIPANSPWDAPHAEEWDLLTVKDFLNKHSWTKRASDFCKELCGIFITSEEYEASLLMFLWYVKQCGGMKRMVSAANGGQERKFHGGSQQISEKIAEKLGDSVVLTNCPVVGINQESKDFVLVKTLPGKEYKAKYIILACSPAIQQKIHFTPQLPPVRNQLMQRMPMGTVTKVHLYYRTPFWKEKGLSGTHFIVGDDEHPMFLSMDDTKPDGSFPAIVGFISADKCRKMCHMTAEERKNAITLSLEKASGCPEARKPIHYEEKNWMEEQYVGGCCTAMLPPGFLTRYGKALRTPIDRLYFAGTETSIKWSGYMNGAVEAGERAAREILCAMGKITADKIWIEEPEFQDVPALPFEDTFGEKYTPSVSGFLKFVTFTSILGAATFAFLKCPKYLRK</sequence>
<evidence type="ECO:0000256" key="5">
    <source>
        <dbReference type="ARBA" id="ARBA00045409"/>
    </source>
</evidence>
<feature type="domain" description="Amine oxidase" evidence="11">
    <location>
        <begin position="51"/>
        <end position="378"/>
    </location>
</feature>
<keyword evidence="4 10" id="KW-0560">Oxidoreductase</keyword>
<proteinExistence type="inferred from homology"/>
<keyword evidence="10" id="KW-1133">Transmembrane helix</keyword>
<accession>A0A4Y2LV04</accession>
<evidence type="ECO:0000256" key="7">
    <source>
        <dbReference type="ARBA" id="ARBA00049354"/>
    </source>
</evidence>
<feature type="binding site" evidence="9">
    <location>
        <position position="270"/>
    </location>
    <ligand>
        <name>substrate</name>
    </ligand>
</feature>
<dbReference type="GO" id="GO:0097621">
    <property type="term" value="F:monoamine oxidase activity"/>
    <property type="evidence" value="ECO:0007669"/>
    <property type="project" value="UniProtKB-EC"/>
</dbReference>
<evidence type="ECO:0000256" key="6">
    <source>
        <dbReference type="ARBA" id="ARBA00048448"/>
    </source>
</evidence>
<dbReference type="Gene3D" id="6.10.250.130">
    <property type="match status" value="1"/>
</dbReference>
<dbReference type="PANTHER" id="PTHR43563:SF1">
    <property type="entry name" value="AMINE OXIDASE [FLAVIN-CONTAINING] B"/>
    <property type="match status" value="1"/>
</dbReference>
<keyword evidence="10" id="KW-0812">Transmembrane</keyword>
<dbReference type="OrthoDB" id="337104at2759"/>
<reference evidence="12 13" key="1">
    <citation type="journal article" date="2019" name="Sci. Rep.">
        <title>Orb-weaving spider Araneus ventricosus genome elucidates the spidroin gene catalogue.</title>
        <authorList>
            <person name="Kono N."/>
            <person name="Nakamura H."/>
            <person name="Ohtoshi R."/>
            <person name="Moran D.A.P."/>
            <person name="Shinohara A."/>
            <person name="Yoshida Y."/>
            <person name="Fujiwara M."/>
            <person name="Mori M."/>
            <person name="Tomita M."/>
            <person name="Arakawa K."/>
        </authorList>
    </citation>
    <scope>NUCLEOTIDE SEQUENCE [LARGE SCALE GENOMIC DNA]</scope>
</reference>
<dbReference type="SUPFAM" id="SSF51905">
    <property type="entry name" value="FAD/NAD(P)-binding domain"/>
    <property type="match status" value="1"/>
</dbReference>
<dbReference type="InterPro" id="IPR001613">
    <property type="entry name" value="Flavin_amine_oxidase"/>
</dbReference>